<protein>
    <submittedName>
        <fullName evidence="1">HsdR family type I site-specific deoxyribonuclease</fullName>
    </submittedName>
</protein>
<name>N9U2T0_9GAMM</name>
<dbReference type="EMBL" id="APVG01000013">
    <property type="protein sequence ID" value="ENY72674.1"/>
    <property type="molecule type" value="Genomic_DNA"/>
</dbReference>
<accession>N9U2T0</accession>
<evidence type="ECO:0000313" key="1">
    <source>
        <dbReference type="EMBL" id="ENY72674.1"/>
    </source>
</evidence>
<comment type="caution">
    <text evidence="1">The sequence shown here is derived from an EMBL/GenBank/DDBJ whole genome shotgun (WGS) entry which is preliminary data.</text>
</comment>
<gene>
    <name evidence="1" type="ORF">G114_07052</name>
</gene>
<dbReference type="PATRIC" id="fig|1268237.3.peg.1391"/>
<dbReference type="Gene3D" id="3.90.1570.50">
    <property type="match status" value="1"/>
</dbReference>
<dbReference type="RefSeq" id="WP_005350639.1">
    <property type="nucleotide sequence ID" value="NZ_APVG01000013.1"/>
</dbReference>
<organism evidence="1 2">
    <name type="scientific">Aeromonas diversa CDC 2478-85</name>
    <dbReference type="NCBI Taxonomy" id="1268237"/>
    <lineage>
        <taxon>Bacteria</taxon>
        <taxon>Pseudomonadati</taxon>
        <taxon>Pseudomonadota</taxon>
        <taxon>Gammaproteobacteria</taxon>
        <taxon>Aeromonadales</taxon>
        <taxon>Aeromonadaceae</taxon>
        <taxon>Aeromonas</taxon>
    </lineage>
</organism>
<dbReference type="AlphaFoldDB" id="N9U2T0"/>
<keyword evidence="2" id="KW-1185">Reference proteome</keyword>
<proteinExistence type="predicted"/>
<dbReference type="Proteomes" id="UP000023775">
    <property type="component" value="Unassembled WGS sequence"/>
</dbReference>
<dbReference type="eggNOG" id="COG0610">
    <property type="taxonomic scope" value="Bacteria"/>
</dbReference>
<evidence type="ECO:0000313" key="2">
    <source>
        <dbReference type="Proteomes" id="UP000023775"/>
    </source>
</evidence>
<sequence>MAGNDSQGLRYGTIETPEKYYLEWKEAGSSPDGNPLDRHLAQLCEKGRFLELGHNFIVFDSGVKKTCRHNQ</sequence>
<reference evidence="1 2" key="1">
    <citation type="journal article" date="2013" name="Genome Announc.">
        <title>Draft Genome Sequence of the Aeromonas diversa Type Strain.</title>
        <authorList>
            <person name="Farfan M."/>
            <person name="Spataro N."/>
            <person name="Sanglas A."/>
            <person name="Albarral V."/>
            <person name="Loren J.G."/>
            <person name="Bosch E."/>
            <person name="Fuste M.C."/>
        </authorList>
    </citation>
    <scope>NUCLEOTIDE SEQUENCE [LARGE SCALE GENOMIC DNA]</scope>
    <source>
        <strain evidence="1 2">2478-85</strain>
    </source>
</reference>